<dbReference type="Proteomes" id="UP001216390">
    <property type="component" value="Chromosome"/>
</dbReference>
<dbReference type="AlphaFoldDB" id="A0AAF0BRA7"/>
<sequence>MTLPAARLDLRDERGSVAVETAVIAPALVLLLLLVVFAGKVSEADGNVTRAASEAARAASLRQHSGDAAEDAKRVARENLSASGVPCIALDVRVDTSDFEPGGTVAVDLRCTASMADVALLGVPGQRTFSATAVEVIDTHRSGP</sequence>
<dbReference type="InterPro" id="IPR012495">
    <property type="entry name" value="TadE-like_dom"/>
</dbReference>
<feature type="transmembrane region" description="Helical" evidence="1">
    <location>
        <begin position="17"/>
        <end position="39"/>
    </location>
</feature>
<proteinExistence type="predicted"/>
<keyword evidence="1" id="KW-0472">Membrane</keyword>
<reference evidence="3" key="1">
    <citation type="submission" date="2023-01" db="EMBL/GenBank/DDBJ databases">
        <title>The diversity of Class Acidimicrobiia in South China Sea sediment environments and the proposal of Iamia marina sp. nov., a novel species of the genus Iamia.</title>
        <authorList>
            <person name="He Y."/>
            <person name="Tian X."/>
        </authorList>
    </citation>
    <scope>NUCLEOTIDE SEQUENCE</scope>
    <source>
        <strain evidence="3">DSM 19957</strain>
    </source>
</reference>
<feature type="domain" description="TadE-like" evidence="2">
    <location>
        <begin position="15"/>
        <end position="57"/>
    </location>
</feature>
<dbReference type="RefSeq" id="WP_272735829.1">
    <property type="nucleotide sequence ID" value="NZ_CP116942.1"/>
</dbReference>
<accession>A0AAF0BRA7</accession>
<dbReference type="KEGG" id="ima:PO878_17540"/>
<evidence type="ECO:0000259" key="2">
    <source>
        <dbReference type="Pfam" id="PF07811"/>
    </source>
</evidence>
<keyword evidence="4" id="KW-1185">Reference proteome</keyword>
<gene>
    <name evidence="3" type="ORF">PO878_17540</name>
</gene>
<protein>
    <submittedName>
        <fullName evidence="3">TadE/TadG family type IV pilus assembly protein</fullName>
    </submittedName>
</protein>
<keyword evidence="1" id="KW-0812">Transmembrane</keyword>
<dbReference type="EMBL" id="CP116942">
    <property type="protein sequence ID" value="WCO66306.1"/>
    <property type="molecule type" value="Genomic_DNA"/>
</dbReference>
<keyword evidence="1" id="KW-1133">Transmembrane helix</keyword>
<dbReference type="Pfam" id="PF07811">
    <property type="entry name" value="TadE"/>
    <property type="match status" value="1"/>
</dbReference>
<evidence type="ECO:0000313" key="4">
    <source>
        <dbReference type="Proteomes" id="UP001216390"/>
    </source>
</evidence>
<evidence type="ECO:0000313" key="3">
    <source>
        <dbReference type="EMBL" id="WCO66306.1"/>
    </source>
</evidence>
<name>A0AAF0BRA7_9ACTN</name>
<evidence type="ECO:0000256" key="1">
    <source>
        <dbReference type="SAM" id="Phobius"/>
    </source>
</evidence>
<organism evidence="3 4">
    <name type="scientific">Iamia majanohamensis</name>
    <dbReference type="NCBI Taxonomy" id="467976"/>
    <lineage>
        <taxon>Bacteria</taxon>
        <taxon>Bacillati</taxon>
        <taxon>Actinomycetota</taxon>
        <taxon>Acidimicrobiia</taxon>
        <taxon>Acidimicrobiales</taxon>
        <taxon>Iamiaceae</taxon>
        <taxon>Iamia</taxon>
    </lineage>
</organism>